<name>A0AAV9QD10_9PEZI</name>
<evidence type="ECO:0000256" key="1">
    <source>
        <dbReference type="SAM" id="MobiDB-lite"/>
    </source>
</evidence>
<sequence length="160" mass="16766">MASSNQPKLDSETISTITEKEKQLTGSDNPQKGGPTAQAQSHAGEPLNSDIISSITQGEKNIIGDRVKGGPTATVQSILTKSNQGNTMANPTRPLLPLTVSFMVTQSPTSAKLRKHTGEPINAQVLSDITKGETSISGKDQPLPGGPTAQAQHDLAKSRE</sequence>
<keyword evidence="3" id="KW-1185">Reference proteome</keyword>
<comment type="caution">
    <text evidence="2">The sequence shown here is derived from an EMBL/GenBank/DDBJ whole genome shotgun (WGS) entry which is preliminary data.</text>
</comment>
<dbReference type="AlphaFoldDB" id="A0AAV9QD10"/>
<accession>A0AAV9QD10</accession>
<gene>
    <name evidence="2" type="ORF">LTR25_004481</name>
</gene>
<dbReference type="Proteomes" id="UP001345827">
    <property type="component" value="Unassembled WGS sequence"/>
</dbReference>
<reference evidence="2 3" key="1">
    <citation type="submission" date="2023-06" db="EMBL/GenBank/DDBJ databases">
        <title>Black Yeasts Isolated from many extreme environments.</title>
        <authorList>
            <person name="Coleine C."/>
            <person name="Stajich J.E."/>
            <person name="Selbmann L."/>
        </authorList>
    </citation>
    <scope>NUCLEOTIDE SEQUENCE [LARGE SCALE GENOMIC DNA]</scope>
    <source>
        <strain evidence="2 3">CCFEE 5887</strain>
    </source>
</reference>
<evidence type="ECO:0000313" key="3">
    <source>
        <dbReference type="Proteomes" id="UP001345827"/>
    </source>
</evidence>
<proteinExistence type="predicted"/>
<feature type="region of interest" description="Disordered" evidence="1">
    <location>
        <begin position="1"/>
        <end position="56"/>
    </location>
</feature>
<evidence type="ECO:0000313" key="2">
    <source>
        <dbReference type="EMBL" id="KAK5538937.1"/>
    </source>
</evidence>
<dbReference type="EMBL" id="JAXLQG010000006">
    <property type="protein sequence ID" value="KAK5538937.1"/>
    <property type="molecule type" value="Genomic_DNA"/>
</dbReference>
<feature type="region of interest" description="Disordered" evidence="1">
    <location>
        <begin position="130"/>
        <end position="160"/>
    </location>
</feature>
<feature type="compositionally biased region" description="Polar residues" evidence="1">
    <location>
        <begin position="1"/>
        <end position="17"/>
    </location>
</feature>
<organism evidence="2 3">
    <name type="scientific">Vermiconidia calcicola</name>
    <dbReference type="NCBI Taxonomy" id="1690605"/>
    <lineage>
        <taxon>Eukaryota</taxon>
        <taxon>Fungi</taxon>
        <taxon>Dikarya</taxon>
        <taxon>Ascomycota</taxon>
        <taxon>Pezizomycotina</taxon>
        <taxon>Dothideomycetes</taxon>
        <taxon>Dothideomycetidae</taxon>
        <taxon>Mycosphaerellales</taxon>
        <taxon>Extremaceae</taxon>
        <taxon>Vermiconidia</taxon>
    </lineage>
</organism>
<protein>
    <submittedName>
        <fullName evidence="2">Uncharacterized protein</fullName>
    </submittedName>
</protein>